<dbReference type="GO" id="GO:0090599">
    <property type="term" value="F:alpha-glucosidase activity"/>
    <property type="evidence" value="ECO:0007669"/>
    <property type="project" value="UniProtKB-ARBA"/>
</dbReference>
<dbReference type="InterPro" id="IPR017853">
    <property type="entry name" value="GH"/>
</dbReference>
<dbReference type="Gene3D" id="4.10.110.10">
    <property type="entry name" value="Spasmolytic Protein, domain 1"/>
    <property type="match status" value="1"/>
</dbReference>
<dbReference type="Gene3D" id="3.20.20.80">
    <property type="entry name" value="Glycosidases"/>
    <property type="match status" value="1"/>
</dbReference>
<dbReference type="STRING" id="32507.ENSNBRP00000003271"/>
<dbReference type="CDD" id="cd00111">
    <property type="entry name" value="Trefoil"/>
    <property type="match status" value="1"/>
</dbReference>
<comment type="similarity">
    <text evidence="2 7">Belongs to the glycosyl hydrolase 31 family.</text>
</comment>
<organism evidence="10 11">
    <name type="scientific">Neolamprologus brichardi</name>
    <name type="common">Fairy cichlid</name>
    <name type="synonym">Lamprologus brichardi</name>
    <dbReference type="NCBI Taxonomy" id="32507"/>
    <lineage>
        <taxon>Eukaryota</taxon>
        <taxon>Metazoa</taxon>
        <taxon>Chordata</taxon>
        <taxon>Craniata</taxon>
        <taxon>Vertebrata</taxon>
        <taxon>Euteleostomi</taxon>
        <taxon>Actinopterygii</taxon>
        <taxon>Neopterygii</taxon>
        <taxon>Teleostei</taxon>
        <taxon>Neoteleostei</taxon>
        <taxon>Acanthomorphata</taxon>
        <taxon>Ovalentaria</taxon>
        <taxon>Cichlomorphae</taxon>
        <taxon>Cichliformes</taxon>
        <taxon>Cichlidae</taxon>
        <taxon>African cichlids</taxon>
        <taxon>Pseudocrenilabrinae</taxon>
        <taxon>Lamprologini</taxon>
        <taxon>Neolamprologus</taxon>
    </lineage>
</organism>
<keyword evidence="7" id="KW-0378">Hydrolase</keyword>
<evidence type="ECO:0000256" key="3">
    <source>
        <dbReference type="ARBA" id="ARBA00023136"/>
    </source>
</evidence>
<dbReference type="GO" id="GO:0005975">
    <property type="term" value="P:carbohydrate metabolic process"/>
    <property type="evidence" value="ECO:0007669"/>
    <property type="project" value="InterPro"/>
</dbReference>
<dbReference type="Pfam" id="PF01055">
    <property type="entry name" value="Glyco_hydro_31_2nd"/>
    <property type="match status" value="1"/>
</dbReference>
<keyword evidence="5" id="KW-0325">Glycoprotein</keyword>
<evidence type="ECO:0000256" key="1">
    <source>
        <dbReference type="ARBA" id="ARBA00004308"/>
    </source>
</evidence>
<feature type="signal peptide" evidence="8">
    <location>
        <begin position="1"/>
        <end position="18"/>
    </location>
</feature>
<keyword evidence="8" id="KW-0732">Signal</keyword>
<dbReference type="PROSITE" id="PS00025">
    <property type="entry name" value="P_TREFOIL_1"/>
    <property type="match status" value="1"/>
</dbReference>
<comment type="caution">
    <text evidence="6">Lacks conserved residue(s) required for the propagation of feature annotation.</text>
</comment>
<comment type="subcellular location">
    <subcellularLocation>
        <location evidence="1">Endomembrane system</location>
    </subcellularLocation>
</comment>
<dbReference type="SUPFAM" id="SSF51445">
    <property type="entry name" value="(Trans)glycosidases"/>
    <property type="match status" value="1"/>
</dbReference>
<reference evidence="10" key="1">
    <citation type="submission" date="2025-08" db="UniProtKB">
        <authorList>
            <consortium name="Ensembl"/>
        </authorList>
    </citation>
    <scope>IDENTIFICATION</scope>
</reference>
<evidence type="ECO:0000256" key="4">
    <source>
        <dbReference type="ARBA" id="ARBA00023157"/>
    </source>
</evidence>
<dbReference type="InterPro" id="IPR011013">
    <property type="entry name" value="Gal_mutarotase_sf_dom"/>
</dbReference>
<proteinExistence type="inferred from homology"/>
<dbReference type="AlphaFoldDB" id="A0A3Q4G4X3"/>
<dbReference type="GO" id="GO:0030246">
    <property type="term" value="F:carbohydrate binding"/>
    <property type="evidence" value="ECO:0007669"/>
    <property type="project" value="InterPro"/>
</dbReference>
<dbReference type="PANTHER" id="PTHR22762">
    <property type="entry name" value="ALPHA-GLUCOSIDASE"/>
    <property type="match status" value="1"/>
</dbReference>
<keyword evidence="11" id="KW-1185">Reference proteome</keyword>
<evidence type="ECO:0000256" key="6">
    <source>
        <dbReference type="PROSITE-ProRule" id="PRU00779"/>
    </source>
</evidence>
<dbReference type="PANTHER" id="PTHR22762:SF133">
    <property type="entry name" value="P-TYPE DOMAIN-CONTAINING PROTEIN"/>
    <property type="match status" value="1"/>
</dbReference>
<dbReference type="InterPro" id="IPR000519">
    <property type="entry name" value="P_trefoil_dom"/>
</dbReference>
<dbReference type="Proteomes" id="UP000261580">
    <property type="component" value="Unassembled WGS sequence"/>
</dbReference>
<protein>
    <recommendedName>
        <fullName evidence="9">P-type domain-containing protein</fullName>
    </recommendedName>
</protein>
<keyword evidence="7" id="KW-0326">Glycosidase</keyword>
<dbReference type="GO" id="GO:0016324">
    <property type="term" value="C:apical plasma membrane"/>
    <property type="evidence" value="ECO:0007669"/>
    <property type="project" value="UniProtKB-SubCell"/>
</dbReference>
<evidence type="ECO:0000256" key="5">
    <source>
        <dbReference type="ARBA" id="ARBA00023180"/>
    </source>
</evidence>
<reference evidence="10" key="2">
    <citation type="submission" date="2025-09" db="UniProtKB">
        <authorList>
            <consortium name="Ensembl"/>
        </authorList>
    </citation>
    <scope>IDENTIFICATION</scope>
</reference>
<evidence type="ECO:0000256" key="7">
    <source>
        <dbReference type="RuleBase" id="RU361185"/>
    </source>
</evidence>
<feature type="chain" id="PRO_5018546103" description="P-type domain-containing protein" evidence="8">
    <location>
        <begin position="19"/>
        <end position="421"/>
    </location>
</feature>
<keyword evidence="4" id="KW-1015">Disulfide bond</keyword>
<evidence type="ECO:0000313" key="10">
    <source>
        <dbReference type="Ensembl" id="ENSNBRP00000003271.1"/>
    </source>
</evidence>
<evidence type="ECO:0000256" key="2">
    <source>
        <dbReference type="ARBA" id="ARBA00007806"/>
    </source>
</evidence>
<dbReference type="InterPro" id="IPR017957">
    <property type="entry name" value="P_trefoil_CS"/>
</dbReference>
<name>A0A3Q4G4X3_NEOBR</name>
<dbReference type="SUPFAM" id="SSF74650">
    <property type="entry name" value="Galactose mutarotase-like"/>
    <property type="match status" value="1"/>
</dbReference>
<evidence type="ECO:0000313" key="11">
    <source>
        <dbReference type="Proteomes" id="UP000261580"/>
    </source>
</evidence>
<dbReference type="InterPro" id="IPR000322">
    <property type="entry name" value="Glyco_hydro_31_TIM"/>
</dbReference>
<dbReference type="SMART" id="SM00018">
    <property type="entry name" value="PD"/>
    <property type="match status" value="1"/>
</dbReference>
<dbReference type="CDD" id="cd14752">
    <property type="entry name" value="GH31_N"/>
    <property type="match status" value="1"/>
</dbReference>
<evidence type="ECO:0000259" key="9">
    <source>
        <dbReference type="PROSITE" id="PS51448"/>
    </source>
</evidence>
<dbReference type="InterPro" id="IPR044913">
    <property type="entry name" value="P_trefoil_dom_sf"/>
</dbReference>
<evidence type="ECO:0000256" key="8">
    <source>
        <dbReference type="SAM" id="SignalP"/>
    </source>
</evidence>
<dbReference type="Bgee" id="ENSNBRG00000002606">
    <property type="expression patterns" value="Expressed in heart"/>
</dbReference>
<dbReference type="Gene3D" id="2.60.40.1760">
    <property type="entry name" value="glycosyl hydrolase (family 31)"/>
    <property type="match status" value="2"/>
</dbReference>
<dbReference type="PROSITE" id="PS51448">
    <property type="entry name" value="P_TREFOIL_2"/>
    <property type="match status" value="1"/>
</dbReference>
<dbReference type="Pfam" id="PF00088">
    <property type="entry name" value="Trefoil"/>
    <property type="match status" value="1"/>
</dbReference>
<dbReference type="Ensembl" id="ENSNBRT00000003388.1">
    <property type="protein sequence ID" value="ENSNBRP00000003271.1"/>
    <property type="gene ID" value="ENSNBRG00000002606.1"/>
</dbReference>
<dbReference type="GeneTree" id="ENSGT00940000164162"/>
<dbReference type="OMA" id="RINCHPQ"/>
<feature type="domain" description="P-type" evidence="9">
    <location>
        <begin position="33"/>
        <end position="79"/>
    </location>
</feature>
<keyword evidence="3" id="KW-0472">Membrane</keyword>
<accession>A0A3Q4G4X3</accession>
<sequence length="421" mass="48554">TLLLAYGFILLNLIPIRPFCIVLFSEITDTFVPTCPSMPLGERVDCFPDSGASQDKCQERGCCWSPRDESNVPWCFFPTNYGYTVESQETPNAYAIKAKLTRMESPSLFGQHIKELAIDAEMQTKNRLRFKIYDPNNKRFEVPHEHIFNPTPSSPINNTLQITQKPFGLTVRREENQNLFYQNRGPVVHNGLQSIWGCNLFLNIILIRFVSVFSPDVTLQPAPAVTYRTIGGVLDFYIFFGDTPEQVVHEFLKLIGKPVIPAYWSLGFQLSRWNYGNLSIVKETVERNRAVDLPYDIQYTDIDYMEDKKDFTYDKVKFAELPQFAEYLHEKGQKYILILDPAIATSKRVGDAPYESYDRGTAKNAWVTESDGVTPLIGEVWPGEAVFPDYTSQACIDWWVDEYERFYREVKHDALWIVSQF</sequence>